<accession>A0AC59YMN3</accession>
<protein>
    <submittedName>
        <fullName evidence="1">Uncharacterized protein</fullName>
    </submittedName>
</protein>
<reference evidence="1" key="2">
    <citation type="submission" date="2025-03" db="EMBL/GenBank/DDBJ databases">
        <authorList>
            <consortium name="ELIXIR-Norway"/>
            <consortium name="Elixir Norway"/>
        </authorList>
    </citation>
    <scope>NUCLEOTIDE SEQUENCE</scope>
</reference>
<name>A0AC59YMN3_RANTA</name>
<evidence type="ECO:0000313" key="1">
    <source>
        <dbReference type="EMBL" id="CAM9819679.1"/>
    </source>
</evidence>
<dbReference type="Proteomes" id="UP001162501">
    <property type="component" value="Chromosome 18"/>
</dbReference>
<sequence length="123" mass="12936">MVRLVGAEGKGPRNQHQGPEGGTTPGCTPPKLAEALLVKVSSVCHPLLRPPSASGFLSRILVSCGPHQISASQMPGELQELHSEVWARRSELTPKTGPELTPQTDGGRACVLGNSGRDGRKKP</sequence>
<gene>
    <name evidence="1" type="ORF">MRATA1EN22A_LOCUS7911</name>
</gene>
<reference evidence="1" key="1">
    <citation type="submission" date="2023-05" db="EMBL/GenBank/DDBJ databases">
        <authorList>
            <consortium name="ELIXIR-Norway"/>
        </authorList>
    </citation>
    <scope>NUCLEOTIDE SEQUENCE</scope>
</reference>
<proteinExistence type="predicted"/>
<dbReference type="EMBL" id="OX596102">
    <property type="protein sequence ID" value="CAM9819679.1"/>
    <property type="molecule type" value="Genomic_DNA"/>
</dbReference>
<evidence type="ECO:0000313" key="2">
    <source>
        <dbReference type="Proteomes" id="UP001162501"/>
    </source>
</evidence>
<organism evidence="1 2">
    <name type="scientific">Rangifer tarandus platyrhynchus</name>
    <name type="common">Svalbard reindeer</name>
    <dbReference type="NCBI Taxonomy" id="3082113"/>
    <lineage>
        <taxon>Eukaryota</taxon>
        <taxon>Metazoa</taxon>
        <taxon>Chordata</taxon>
        <taxon>Craniata</taxon>
        <taxon>Vertebrata</taxon>
        <taxon>Euteleostomi</taxon>
        <taxon>Mammalia</taxon>
        <taxon>Eutheria</taxon>
        <taxon>Laurasiatheria</taxon>
        <taxon>Artiodactyla</taxon>
        <taxon>Ruminantia</taxon>
        <taxon>Pecora</taxon>
        <taxon>Cervidae</taxon>
        <taxon>Odocoileinae</taxon>
        <taxon>Rangifer</taxon>
    </lineage>
</organism>